<feature type="region of interest" description="Disordered" evidence="1">
    <location>
        <begin position="497"/>
        <end position="524"/>
    </location>
</feature>
<name>A0A6P8XRY4_DROAB</name>
<feature type="region of interest" description="Disordered" evidence="1">
    <location>
        <begin position="465"/>
        <end position="484"/>
    </location>
</feature>
<dbReference type="AlphaFoldDB" id="A0A6P8XRY4"/>
<gene>
    <name evidence="4" type="primary">LOC117565616</name>
</gene>
<reference evidence="4" key="1">
    <citation type="submission" date="2025-08" db="UniProtKB">
        <authorList>
            <consortium name="RefSeq"/>
        </authorList>
    </citation>
    <scope>IDENTIFICATION</scope>
    <source>
        <strain evidence="4">15112-1751.03</strain>
        <tissue evidence="4">Whole Adult</tissue>
    </source>
</reference>
<feature type="compositionally biased region" description="Low complexity" evidence="1">
    <location>
        <begin position="267"/>
        <end position="278"/>
    </location>
</feature>
<evidence type="ECO:0000256" key="1">
    <source>
        <dbReference type="SAM" id="MobiDB-lite"/>
    </source>
</evidence>
<feature type="region of interest" description="Disordered" evidence="1">
    <location>
        <begin position="267"/>
        <end position="297"/>
    </location>
</feature>
<dbReference type="PANTHER" id="PTHR13663:SF2">
    <property type="entry name" value="SIMILAR TO RIKEN CDNA 6430548M08"/>
    <property type="match status" value="1"/>
</dbReference>
<dbReference type="Pfam" id="PF12335">
    <property type="entry name" value="SBF2"/>
    <property type="match status" value="1"/>
</dbReference>
<dbReference type="InterPro" id="IPR022096">
    <property type="entry name" value="SBF1/SBF2"/>
</dbReference>
<dbReference type="RefSeq" id="XP_034100712.1">
    <property type="nucleotide sequence ID" value="XM_034244821.2"/>
</dbReference>
<evidence type="ECO:0000313" key="4">
    <source>
        <dbReference type="RefSeq" id="XP_034100712.1"/>
    </source>
</evidence>
<evidence type="ECO:0000259" key="2">
    <source>
        <dbReference type="Pfam" id="PF12335"/>
    </source>
</evidence>
<feature type="region of interest" description="Disordered" evidence="1">
    <location>
        <begin position="134"/>
        <end position="191"/>
    </location>
</feature>
<proteinExistence type="predicted"/>
<feature type="compositionally biased region" description="Polar residues" evidence="1">
    <location>
        <begin position="162"/>
        <end position="190"/>
    </location>
</feature>
<dbReference type="InterPro" id="IPR039872">
    <property type="entry name" value="KIAA0513"/>
</dbReference>
<protein>
    <submittedName>
        <fullName evidence="4">Uncharacterized protein KIAA0513</fullName>
    </submittedName>
</protein>
<feature type="compositionally biased region" description="Low complexity" evidence="1">
    <location>
        <begin position="142"/>
        <end position="161"/>
    </location>
</feature>
<dbReference type="OrthoDB" id="6268344at2759"/>
<evidence type="ECO:0000313" key="3">
    <source>
        <dbReference type="Proteomes" id="UP000515160"/>
    </source>
</evidence>
<accession>A0A6P8XRY4</accession>
<sequence length="610" mass="68561">MVDAKPPLTPTPGTPTAAFSNERSKIKLLIERTPSIGTLKSKLLTVLGNSNELINGISNKLTFSSSSSDSDYCEDEEELPKFDETIDYTEIDFEARRIKARRAHEEIISGRFRLPNLAARTRLEFSGVRSADKLGKGHLRSSSDSSSSTCGSSSEDSSSLSLPEQSAARSNDAGSSTTHSNSMEIESRNSGGYARARAIAGARRSELDLQKDMQRISELLDASIKPPQIDVQSPTETPVCGAGVGNGTLVEQIARQQWGAVRVPMRNTHTSNSSTLTSLRDEPDQIHGSPSMESSDWRNFIRSESQNSVPSWASSISLDCRAGEEPVKEFMKHFTHLLFNNFMAVNLELKSEFGVLLRLEIGRLWFTRFLSVQRNRSKRLESSTLNALAQYYALALFECAEFEDYGPATVLMNLCFLFYHEVEVPGCDPYREYLFVSMRTQPIWQKMRFWNAAFLDAIQSEREHRHTKQLRRQQRSQSKQKHRLAIVETSRDAKDMNMTMSTPKLESSSSSSHHGAATTATISKHNLRSNKGNIIIQGEQPVKDREDIVFRQLSAFTCNMHSLGASHEMCIDFLMKNLIVHNLSHDKAKLIRDNINRMYQETKLWGAVQC</sequence>
<keyword evidence="3" id="KW-1185">Reference proteome</keyword>
<dbReference type="GeneID" id="117565616"/>
<dbReference type="Proteomes" id="UP000515160">
    <property type="component" value="Chromosome 2L"/>
</dbReference>
<dbReference type="PANTHER" id="PTHR13663">
    <property type="entry name" value="SIMILAR TO RIKEN CDNA 6430548M08"/>
    <property type="match status" value="1"/>
</dbReference>
<organism evidence="3 4">
    <name type="scientific">Drosophila albomicans</name>
    <name type="common">Fruit fly</name>
    <dbReference type="NCBI Taxonomy" id="7291"/>
    <lineage>
        <taxon>Eukaryota</taxon>
        <taxon>Metazoa</taxon>
        <taxon>Ecdysozoa</taxon>
        <taxon>Arthropoda</taxon>
        <taxon>Hexapoda</taxon>
        <taxon>Insecta</taxon>
        <taxon>Pterygota</taxon>
        <taxon>Neoptera</taxon>
        <taxon>Endopterygota</taxon>
        <taxon>Diptera</taxon>
        <taxon>Brachycera</taxon>
        <taxon>Muscomorpha</taxon>
        <taxon>Ephydroidea</taxon>
        <taxon>Drosophilidae</taxon>
        <taxon>Drosophila</taxon>
    </lineage>
</organism>
<feature type="domain" description="SBF1/SBF2" evidence="2">
    <location>
        <begin position="357"/>
        <end position="509"/>
    </location>
</feature>